<sequence>MELDLPPPGASPPGITLARSKSLHLPPPPMIGETPLSPFGAPTMRRSVSPQLHPPSLGERFTRVSPPITPETHASVLPSTPNTYPQAVAPVAMRELPSPPLLMARISSPSMQSRNPKTGNAYPKYHKNDVYPYWTPHYYLKRAWLRLSKESYVPERTSRAQWSSAGLDKEEGMTMRSGYGGHEEDEDELEYVGHTYQSKGL</sequence>
<feature type="region of interest" description="Disordered" evidence="1">
    <location>
        <begin position="1"/>
        <end position="56"/>
    </location>
</feature>
<comment type="caution">
    <text evidence="2">The sequence shown here is derived from an EMBL/GenBank/DDBJ whole genome shotgun (WGS) entry which is preliminary data.</text>
</comment>
<dbReference type="Proteomes" id="UP000298030">
    <property type="component" value="Unassembled WGS sequence"/>
</dbReference>
<evidence type="ECO:0000313" key="3">
    <source>
        <dbReference type="Proteomes" id="UP000298030"/>
    </source>
</evidence>
<accession>A0A4Y7T4Y8</accession>
<feature type="compositionally biased region" description="Pro residues" evidence="1">
    <location>
        <begin position="1"/>
        <end position="11"/>
    </location>
</feature>
<evidence type="ECO:0000313" key="2">
    <source>
        <dbReference type="EMBL" id="TEB29195.1"/>
    </source>
</evidence>
<proteinExistence type="predicted"/>
<name>A0A4Y7T4Y8_COPMI</name>
<gene>
    <name evidence="2" type="ORF">FA13DRAFT_666040</name>
</gene>
<dbReference type="EMBL" id="QPFP01000028">
    <property type="protein sequence ID" value="TEB29195.1"/>
    <property type="molecule type" value="Genomic_DNA"/>
</dbReference>
<dbReference type="AlphaFoldDB" id="A0A4Y7T4Y8"/>
<organism evidence="2 3">
    <name type="scientific">Coprinellus micaceus</name>
    <name type="common">Glistening ink-cap mushroom</name>
    <name type="synonym">Coprinus micaceus</name>
    <dbReference type="NCBI Taxonomy" id="71717"/>
    <lineage>
        <taxon>Eukaryota</taxon>
        <taxon>Fungi</taxon>
        <taxon>Dikarya</taxon>
        <taxon>Basidiomycota</taxon>
        <taxon>Agaricomycotina</taxon>
        <taxon>Agaricomycetes</taxon>
        <taxon>Agaricomycetidae</taxon>
        <taxon>Agaricales</taxon>
        <taxon>Agaricineae</taxon>
        <taxon>Psathyrellaceae</taxon>
        <taxon>Coprinellus</taxon>
    </lineage>
</organism>
<reference evidence="2 3" key="1">
    <citation type="journal article" date="2019" name="Nat. Ecol. Evol.">
        <title>Megaphylogeny resolves global patterns of mushroom evolution.</title>
        <authorList>
            <person name="Varga T."/>
            <person name="Krizsan K."/>
            <person name="Foldi C."/>
            <person name="Dima B."/>
            <person name="Sanchez-Garcia M."/>
            <person name="Sanchez-Ramirez S."/>
            <person name="Szollosi G.J."/>
            <person name="Szarkandi J.G."/>
            <person name="Papp V."/>
            <person name="Albert L."/>
            <person name="Andreopoulos W."/>
            <person name="Angelini C."/>
            <person name="Antonin V."/>
            <person name="Barry K.W."/>
            <person name="Bougher N.L."/>
            <person name="Buchanan P."/>
            <person name="Buyck B."/>
            <person name="Bense V."/>
            <person name="Catcheside P."/>
            <person name="Chovatia M."/>
            <person name="Cooper J."/>
            <person name="Damon W."/>
            <person name="Desjardin D."/>
            <person name="Finy P."/>
            <person name="Geml J."/>
            <person name="Haridas S."/>
            <person name="Hughes K."/>
            <person name="Justo A."/>
            <person name="Karasinski D."/>
            <person name="Kautmanova I."/>
            <person name="Kiss B."/>
            <person name="Kocsube S."/>
            <person name="Kotiranta H."/>
            <person name="LaButti K.M."/>
            <person name="Lechner B.E."/>
            <person name="Liimatainen K."/>
            <person name="Lipzen A."/>
            <person name="Lukacs Z."/>
            <person name="Mihaltcheva S."/>
            <person name="Morgado L.N."/>
            <person name="Niskanen T."/>
            <person name="Noordeloos M.E."/>
            <person name="Ohm R.A."/>
            <person name="Ortiz-Santana B."/>
            <person name="Ovrebo C."/>
            <person name="Racz N."/>
            <person name="Riley R."/>
            <person name="Savchenko A."/>
            <person name="Shiryaev A."/>
            <person name="Soop K."/>
            <person name="Spirin V."/>
            <person name="Szebenyi C."/>
            <person name="Tomsovsky M."/>
            <person name="Tulloss R.E."/>
            <person name="Uehling J."/>
            <person name="Grigoriev I.V."/>
            <person name="Vagvolgyi C."/>
            <person name="Papp T."/>
            <person name="Martin F.M."/>
            <person name="Miettinen O."/>
            <person name="Hibbett D.S."/>
            <person name="Nagy L.G."/>
        </authorList>
    </citation>
    <scope>NUCLEOTIDE SEQUENCE [LARGE SCALE GENOMIC DNA]</scope>
    <source>
        <strain evidence="2 3">FP101781</strain>
    </source>
</reference>
<protein>
    <submittedName>
        <fullName evidence="2">Uncharacterized protein</fullName>
    </submittedName>
</protein>
<feature type="region of interest" description="Disordered" evidence="1">
    <location>
        <begin position="162"/>
        <end position="201"/>
    </location>
</feature>
<evidence type="ECO:0000256" key="1">
    <source>
        <dbReference type="SAM" id="MobiDB-lite"/>
    </source>
</evidence>
<keyword evidence="3" id="KW-1185">Reference proteome</keyword>